<feature type="transmembrane region" description="Helical" evidence="7">
    <location>
        <begin position="297"/>
        <end position="315"/>
    </location>
</feature>
<keyword evidence="5 7" id="KW-1133">Transmembrane helix</keyword>
<feature type="transmembrane region" description="Helical" evidence="7">
    <location>
        <begin position="124"/>
        <end position="144"/>
    </location>
</feature>
<evidence type="ECO:0000256" key="3">
    <source>
        <dbReference type="ARBA" id="ARBA00022679"/>
    </source>
</evidence>
<evidence type="ECO:0000256" key="1">
    <source>
        <dbReference type="ARBA" id="ARBA00004651"/>
    </source>
</evidence>
<dbReference type="RefSeq" id="WP_310090559.1">
    <property type="nucleotide sequence ID" value="NZ_JAVDTT010000001.1"/>
</dbReference>
<evidence type="ECO:0000313" key="9">
    <source>
        <dbReference type="Proteomes" id="UP001254759"/>
    </source>
</evidence>
<keyword evidence="3" id="KW-0808">Transferase</keyword>
<name>A0ABU1RPE0_9GAMM</name>
<dbReference type="Proteomes" id="UP001254759">
    <property type="component" value="Unassembled WGS sequence"/>
</dbReference>
<reference evidence="8 9" key="1">
    <citation type="submission" date="2023-07" db="EMBL/GenBank/DDBJ databases">
        <title>Sorghum-associated microbial communities from plants grown in Nebraska, USA.</title>
        <authorList>
            <person name="Schachtman D."/>
        </authorList>
    </citation>
    <scope>NUCLEOTIDE SEQUENCE [LARGE SCALE GENOMIC DNA]</scope>
    <source>
        <strain evidence="8 9">BE107</strain>
    </source>
</reference>
<dbReference type="EMBL" id="JAVDTT010000001">
    <property type="protein sequence ID" value="MDR6840641.1"/>
    <property type="molecule type" value="Genomic_DNA"/>
</dbReference>
<comment type="subcellular location">
    <subcellularLocation>
        <location evidence="1">Cell membrane</location>
        <topology evidence="1">Multi-pass membrane protein</topology>
    </subcellularLocation>
</comment>
<organism evidence="8 9">
    <name type="scientific">Pseudoxanthomonas sacheonensis</name>
    <dbReference type="NCBI Taxonomy" id="443615"/>
    <lineage>
        <taxon>Bacteria</taxon>
        <taxon>Pseudomonadati</taxon>
        <taxon>Pseudomonadota</taxon>
        <taxon>Gammaproteobacteria</taxon>
        <taxon>Lysobacterales</taxon>
        <taxon>Lysobacteraceae</taxon>
        <taxon>Pseudoxanthomonas</taxon>
    </lineage>
</organism>
<feature type="transmembrane region" description="Helical" evidence="7">
    <location>
        <begin position="267"/>
        <end position="291"/>
    </location>
</feature>
<protein>
    <submittedName>
        <fullName evidence="8">UDP-N-acetylmuramyl pentapeptide phosphotransferase/UDP-N-acetylglucosamine-1-phosphate transferase</fullName>
    </submittedName>
</protein>
<evidence type="ECO:0000256" key="7">
    <source>
        <dbReference type="SAM" id="Phobius"/>
    </source>
</evidence>
<proteinExistence type="predicted"/>
<feature type="transmembrane region" description="Helical" evidence="7">
    <location>
        <begin position="97"/>
        <end position="117"/>
    </location>
</feature>
<evidence type="ECO:0000256" key="5">
    <source>
        <dbReference type="ARBA" id="ARBA00022989"/>
    </source>
</evidence>
<evidence type="ECO:0000256" key="4">
    <source>
        <dbReference type="ARBA" id="ARBA00022692"/>
    </source>
</evidence>
<comment type="caution">
    <text evidence="8">The sequence shown here is derived from an EMBL/GenBank/DDBJ whole genome shotgun (WGS) entry which is preliminary data.</text>
</comment>
<dbReference type="Pfam" id="PF00953">
    <property type="entry name" value="Glycos_transf_4"/>
    <property type="match status" value="1"/>
</dbReference>
<feature type="transmembrane region" description="Helical" evidence="7">
    <location>
        <begin position="48"/>
        <end position="66"/>
    </location>
</feature>
<feature type="transmembrane region" description="Helical" evidence="7">
    <location>
        <begin position="222"/>
        <end position="246"/>
    </location>
</feature>
<keyword evidence="4 7" id="KW-0812">Transmembrane</keyword>
<dbReference type="PANTHER" id="PTHR22926">
    <property type="entry name" value="PHOSPHO-N-ACETYLMURAMOYL-PENTAPEPTIDE-TRANSFERASE"/>
    <property type="match status" value="1"/>
</dbReference>
<gene>
    <name evidence="8" type="ORF">J2W94_000905</name>
</gene>
<dbReference type="PANTHER" id="PTHR22926:SF3">
    <property type="entry name" value="UNDECAPRENYL-PHOSPHATE ALPHA-N-ACETYLGLUCOSAMINYL 1-PHOSPHATE TRANSFERASE"/>
    <property type="match status" value="1"/>
</dbReference>
<sequence>MTALPAWMLLHLVLAATGTWLARRYALKKQLLDQPGERRSHVVATPRGGGIAIVVSVLLGIVWLALKDPSDALLLGCFATGLILVAGIGWVDDHRPIPAWPRLLVHAVAAFLLAWGVHSSSPGLLAPVVAFVLALVLVNIWNFMDGIDGLAASQAAIVALAMVLLLDGVWAWIAAGLVAALAGFLPFNFPKARIFLGDVGSGALGFLLAGLLVAAFRSDRVSWPLLLLPISAFLVDAGFTLGMRILRREPWWMPHVQHTYQKWAGRNVSHVGVTLAYAGFSLVAAMLVLIGIGWTDYGSASICLVWFLGAGFLWARMRRDISNE</sequence>
<accession>A0ABU1RPE0</accession>
<dbReference type="InterPro" id="IPR000715">
    <property type="entry name" value="Glycosyl_transferase_4"/>
</dbReference>
<evidence type="ECO:0000313" key="8">
    <source>
        <dbReference type="EMBL" id="MDR6840641.1"/>
    </source>
</evidence>
<keyword evidence="6 7" id="KW-0472">Membrane</keyword>
<feature type="transmembrane region" description="Helical" evidence="7">
    <location>
        <begin position="194"/>
        <end position="216"/>
    </location>
</feature>
<keyword evidence="2" id="KW-1003">Cell membrane</keyword>
<evidence type="ECO:0000256" key="2">
    <source>
        <dbReference type="ARBA" id="ARBA00022475"/>
    </source>
</evidence>
<evidence type="ECO:0000256" key="6">
    <source>
        <dbReference type="ARBA" id="ARBA00023136"/>
    </source>
</evidence>
<feature type="transmembrane region" description="Helical" evidence="7">
    <location>
        <begin position="73"/>
        <end position="91"/>
    </location>
</feature>
<keyword evidence="9" id="KW-1185">Reference proteome</keyword>
<feature type="transmembrane region" description="Helical" evidence="7">
    <location>
        <begin position="156"/>
        <end position="182"/>
    </location>
</feature>